<reference evidence="2" key="3">
    <citation type="submission" date="2015-04" db="UniProtKB">
        <authorList>
            <consortium name="EnsemblPlants"/>
        </authorList>
    </citation>
    <scope>IDENTIFICATION</scope>
    <source>
        <strain evidence="2">cv. Jemalong A17</strain>
    </source>
</reference>
<dbReference type="Proteomes" id="UP000002051">
    <property type="component" value="Chromosome 2"/>
</dbReference>
<dbReference type="EnsemblPlants" id="KEH39115">
    <property type="protein sequence ID" value="KEH39115"/>
    <property type="gene ID" value="MTR_2g090275"/>
</dbReference>
<reference evidence="1 3" key="1">
    <citation type="journal article" date="2011" name="Nature">
        <title>The Medicago genome provides insight into the evolution of rhizobial symbioses.</title>
        <authorList>
            <person name="Young N.D."/>
            <person name="Debelle F."/>
            <person name="Oldroyd G.E."/>
            <person name="Geurts R."/>
            <person name="Cannon S.B."/>
            <person name="Udvardi M.K."/>
            <person name="Benedito V.A."/>
            <person name="Mayer K.F."/>
            <person name="Gouzy J."/>
            <person name="Schoof H."/>
            <person name="Van de Peer Y."/>
            <person name="Proost S."/>
            <person name="Cook D.R."/>
            <person name="Meyers B.C."/>
            <person name="Spannagl M."/>
            <person name="Cheung F."/>
            <person name="De Mita S."/>
            <person name="Krishnakumar V."/>
            <person name="Gundlach H."/>
            <person name="Zhou S."/>
            <person name="Mudge J."/>
            <person name="Bharti A.K."/>
            <person name="Murray J.D."/>
            <person name="Naoumkina M.A."/>
            <person name="Rosen B."/>
            <person name="Silverstein K.A."/>
            <person name="Tang H."/>
            <person name="Rombauts S."/>
            <person name="Zhao P.X."/>
            <person name="Zhou P."/>
            <person name="Barbe V."/>
            <person name="Bardou P."/>
            <person name="Bechner M."/>
            <person name="Bellec A."/>
            <person name="Berger A."/>
            <person name="Berges H."/>
            <person name="Bidwell S."/>
            <person name="Bisseling T."/>
            <person name="Choisne N."/>
            <person name="Couloux A."/>
            <person name="Denny R."/>
            <person name="Deshpande S."/>
            <person name="Dai X."/>
            <person name="Doyle J.J."/>
            <person name="Dudez A.M."/>
            <person name="Farmer A.D."/>
            <person name="Fouteau S."/>
            <person name="Franken C."/>
            <person name="Gibelin C."/>
            <person name="Gish J."/>
            <person name="Goldstein S."/>
            <person name="Gonzalez A.J."/>
            <person name="Green P.J."/>
            <person name="Hallab A."/>
            <person name="Hartog M."/>
            <person name="Hua A."/>
            <person name="Humphray S.J."/>
            <person name="Jeong D.H."/>
            <person name="Jing Y."/>
            <person name="Jocker A."/>
            <person name="Kenton S.M."/>
            <person name="Kim D.J."/>
            <person name="Klee K."/>
            <person name="Lai H."/>
            <person name="Lang C."/>
            <person name="Lin S."/>
            <person name="Macmil S.L."/>
            <person name="Magdelenat G."/>
            <person name="Matthews L."/>
            <person name="McCorrison J."/>
            <person name="Monaghan E.L."/>
            <person name="Mun J.H."/>
            <person name="Najar F.Z."/>
            <person name="Nicholson C."/>
            <person name="Noirot C."/>
            <person name="O'Bleness M."/>
            <person name="Paule C.R."/>
            <person name="Poulain J."/>
            <person name="Prion F."/>
            <person name="Qin B."/>
            <person name="Qu C."/>
            <person name="Retzel E.F."/>
            <person name="Riddle C."/>
            <person name="Sallet E."/>
            <person name="Samain S."/>
            <person name="Samson N."/>
            <person name="Sanders I."/>
            <person name="Saurat O."/>
            <person name="Scarpelli C."/>
            <person name="Schiex T."/>
            <person name="Segurens B."/>
            <person name="Severin A.J."/>
            <person name="Sherrier D.J."/>
            <person name="Shi R."/>
            <person name="Sims S."/>
            <person name="Singer S.R."/>
            <person name="Sinharoy S."/>
            <person name="Sterck L."/>
            <person name="Viollet A."/>
            <person name="Wang B.B."/>
            <person name="Wang K."/>
            <person name="Wang M."/>
            <person name="Wang X."/>
            <person name="Warfsmann J."/>
            <person name="Weissenbach J."/>
            <person name="White D.D."/>
            <person name="White J.D."/>
            <person name="Wiley G.B."/>
            <person name="Wincker P."/>
            <person name="Xing Y."/>
            <person name="Yang L."/>
            <person name="Yao Z."/>
            <person name="Ying F."/>
            <person name="Zhai J."/>
            <person name="Zhou L."/>
            <person name="Zuber A."/>
            <person name="Denarie J."/>
            <person name="Dixon R.A."/>
            <person name="May G.D."/>
            <person name="Schwartz D.C."/>
            <person name="Rogers J."/>
            <person name="Quetier F."/>
            <person name="Town C.D."/>
            <person name="Roe B.A."/>
        </authorList>
    </citation>
    <scope>NUCLEOTIDE SEQUENCE [LARGE SCALE GENOMIC DNA]</scope>
    <source>
        <strain evidence="1">A17</strain>
        <strain evidence="2 3">cv. Jemalong A17</strain>
    </source>
</reference>
<evidence type="ECO:0000313" key="2">
    <source>
        <dbReference type="EnsemblPlants" id="KEH39115"/>
    </source>
</evidence>
<name>A0A072VLS5_MEDTR</name>
<protein>
    <submittedName>
        <fullName evidence="1 2">Uncharacterized protein</fullName>
    </submittedName>
</protein>
<organism evidence="1 3">
    <name type="scientific">Medicago truncatula</name>
    <name type="common">Barrel medic</name>
    <name type="synonym">Medicago tribuloides</name>
    <dbReference type="NCBI Taxonomy" id="3880"/>
    <lineage>
        <taxon>Eukaryota</taxon>
        <taxon>Viridiplantae</taxon>
        <taxon>Streptophyta</taxon>
        <taxon>Embryophyta</taxon>
        <taxon>Tracheophyta</taxon>
        <taxon>Spermatophyta</taxon>
        <taxon>Magnoliopsida</taxon>
        <taxon>eudicotyledons</taxon>
        <taxon>Gunneridae</taxon>
        <taxon>Pentapetalae</taxon>
        <taxon>rosids</taxon>
        <taxon>fabids</taxon>
        <taxon>Fabales</taxon>
        <taxon>Fabaceae</taxon>
        <taxon>Papilionoideae</taxon>
        <taxon>50 kb inversion clade</taxon>
        <taxon>NPAAA clade</taxon>
        <taxon>Hologalegina</taxon>
        <taxon>IRL clade</taxon>
        <taxon>Trifolieae</taxon>
        <taxon>Medicago</taxon>
    </lineage>
</organism>
<keyword evidence="3" id="KW-1185">Reference proteome</keyword>
<sequence>MEEGAQLVGTNLKRLFMLIMKRVHINSLKTLGDLSVRVIAGTPTSFGSSHYPRCI</sequence>
<evidence type="ECO:0000313" key="1">
    <source>
        <dbReference type="EMBL" id="KEH39115.1"/>
    </source>
</evidence>
<accession>A0A072VLS5</accession>
<dbReference type="EMBL" id="CM001218">
    <property type="protein sequence ID" value="KEH39115.1"/>
    <property type="molecule type" value="Genomic_DNA"/>
</dbReference>
<dbReference type="AlphaFoldDB" id="A0A072VLS5"/>
<proteinExistence type="predicted"/>
<evidence type="ECO:0000313" key="3">
    <source>
        <dbReference type="Proteomes" id="UP000002051"/>
    </source>
</evidence>
<dbReference type="HOGENOM" id="CLU_3035354_0_0_1"/>
<reference evidence="1 3" key="2">
    <citation type="journal article" date="2014" name="BMC Genomics">
        <title>An improved genome release (version Mt4.0) for the model legume Medicago truncatula.</title>
        <authorList>
            <person name="Tang H."/>
            <person name="Krishnakumar V."/>
            <person name="Bidwell S."/>
            <person name="Rosen B."/>
            <person name="Chan A."/>
            <person name="Zhou S."/>
            <person name="Gentzbittel L."/>
            <person name="Childs K.L."/>
            <person name="Yandell M."/>
            <person name="Gundlach H."/>
            <person name="Mayer K.F."/>
            <person name="Schwartz D.C."/>
            <person name="Town C.D."/>
        </authorList>
    </citation>
    <scope>GENOME REANNOTATION</scope>
    <source>
        <strain evidence="1">A17</strain>
        <strain evidence="2 3">cv. Jemalong A17</strain>
    </source>
</reference>
<gene>
    <name evidence="1" type="ordered locus">MTR_2g090275</name>
</gene>